<protein>
    <submittedName>
        <fullName evidence="2">Uncharacterized protein</fullName>
    </submittedName>
</protein>
<dbReference type="EMBL" id="AXCM01002878">
    <property type="status" value="NOT_ANNOTATED_CDS"/>
    <property type="molecule type" value="Genomic_DNA"/>
</dbReference>
<reference evidence="3" key="1">
    <citation type="submission" date="2013-09" db="EMBL/GenBank/DDBJ databases">
        <title>The Genome Sequence of Anopheles culicifacies species A.</title>
        <authorList>
            <consortium name="The Broad Institute Genomics Platform"/>
            <person name="Neafsey D.E."/>
            <person name="Besansky N."/>
            <person name="Howell P."/>
            <person name="Walton C."/>
            <person name="Young S.K."/>
            <person name="Zeng Q."/>
            <person name="Gargeya S."/>
            <person name="Fitzgerald M."/>
            <person name="Haas B."/>
            <person name="Abouelleil A."/>
            <person name="Allen A.W."/>
            <person name="Alvarado L."/>
            <person name="Arachchi H.M."/>
            <person name="Berlin A.M."/>
            <person name="Chapman S.B."/>
            <person name="Gainer-Dewar J."/>
            <person name="Goldberg J."/>
            <person name="Griggs A."/>
            <person name="Gujja S."/>
            <person name="Hansen M."/>
            <person name="Howarth C."/>
            <person name="Imamovic A."/>
            <person name="Ireland A."/>
            <person name="Larimer J."/>
            <person name="McCowan C."/>
            <person name="Murphy C."/>
            <person name="Pearson M."/>
            <person name="Poon T.W."/>
            <person name="Priest M."/>
            <person name="Roberts A."/>
            <person name="Saif S."/>
            <person name="Shea T."/>
            <person name="Sisk P."/>
            <person name="Sykes S."/>
            <person name="Wortman J."/>
            <person name="Nusbaum C."/>
            <person name="Birren B."/>
        </authorList>
    </citation>
    <scope>NUCLEOTIDE SEQUENCE [LARGE SCALE GENOMIC DNA]</scope>
    <source>
        <strain evidence="3">A-37</strain>
    </source>
</reference>
<dbReference type="VEuPathDB" id="VectorBase:ACUA003341"/>
<proteinExistence type="predicted"/>
<dbReference type="AlphaFoldDB" id="A0A182LW18"/>
<evidence type="ECO:0000256" key="1">
    <source>
        <dbReference type="SAM" id="MobiDB-lite"/>
    </source>
</evidence>
<organism evidence="2 3">
    <name type="scientific">Anopheles culicifacies</name>
    <dbReference type="NCBI Taxonomy" id="139723"/>
    <lineage>
        <taxon>Eukaryota</taxon>
        <taxon>Metazoa</taxon>
        <taxon>Ecdysozoa</taxon>
        <taxon>Arthropoda</taxon>
        <taxon>Hexapoda</taxon>
        <taxon>Insecta</taxon>
        <taxon>Pterygota</taxon>
        <taxon>Neoptera</taxon>
        <taxon>Endopterygota</taxon>
        <taxon>Diptera</taxon>
        <taxon>Nematocera</taxon>
        <taxon>Culicoidea</taxon>
        <taxon>Culicidae</taxon>
        <taxon>Anophelinae</taxon>
        <taxon>Anopheles</taxon>
        <taxon>culicifacies species complex</taxon>
    </lineage>
</organism>
<feature type="region of interest" description="Disordered" evidence="1">
    <location>
        <begin position="55"/>
        <end position="76"/>
    </location>
</feature>
<accession>A0A182LW18</accession>
<keyword evidence="3" id="KW-1185">Reference proteome</keyword>
<reference evidence="2" key="2">
    <citation type="submission" date="2020-05" db="UniProtKB">
        <authorList>
            <consortium name="EnsemblMetazoa"/>
        </authorList>
    </citation>
    <scope>IDENTIFICATION</scope>
    <source>
        <strain evidence="2">A-37</strain>
    </source>
</reference>
<dbReference type="EnsemblMetazoa" id="ACUA003341-RA">
    <property type="protein sequence ID" value="ACUA003341-PA"/>
    <property type="gene ID" value="ACUA003341"/>
</dbReference>
<evidence type="ECO:0000313" key="3">
    <source>
        <dbReference type="Proteomes" id="UP000075883"/>
    </source>
</evidence>
<sequence length="114" mass="12949">MNTLASLITIFRKVCSSLVLVLLLAPLFLRYALGQRTTRKYARSRIRCTVEGRSGRDGFRLREPKHTRKQPDERTPVRDRAALCSGAAVKITQNREIQLLVYAGGSEMKLLLYV</sequence>
<name>A0A182LW18_9DIPT</name>
<dbReference type="Proteomes" id="UP000075883">
    <property type="component" value="Unassembled WGS sequence"/>
</dbReference>
<evidence type="ECO:0000313" key="2">
    <source>
        <dbReference type="EnsemblMetazoa" id="ACUA003341-PA"/>
    </source>
</evidence>